<feature type="compositionally biased region" description="Polar residues" evidence="1">
    <location>
        <begin position="1"/>
        <end position="20"/>
    </location>
</feature>
<reference evidence="2" key="1">
    <citation type="submission" date="2021-10" db="EMBL/GenBank/DDBJ databases">
        <title>Melipona bicolor Genome sequencing and assembly.</title>
        <authorList>
            <person name="Araujo N.S."/>
            <person name="Arias M.C."/>
        </authorList>
    </citation>
    <scope>NUCLEOTIDE SEQUENCE</scope>
    <source>
        <strain evidence="2">USP_2M_L1-L4_2017</strain>
        <tissue evidence="2">Whole body</tissue>
    </source>
</reference>
<dbReference type="AlphaFoldDB" id="A0AA40G2R9"/>
<feature type="region of interest" description="Disordered" evidence="1">
    <location>
        <begin position="90"/>
        <end position="118"/>
    </location>
</feature>
<evidence type="ECO:0000256" key="1">
    <source>
        <dbReference type="SAM" id="MobiDB-lite"/>
    </source>
</evidence>
<accession>A0AA40G2R9</accession>
<feature type="compositionally biased region" description="Basic and acidic residues" evidence="1">
    <location>
        <begin position="100"/>
        <end position="118"/>
    </location>
</feature>
<gene>
    <name evidence="2" type="ORF">K0M31_019687</name>
</gene>
<feature type="region of interest" description="Disordered" evidence="1">
    <location>
        <begin position="1"/>
        <end position="29"/>
    </location>
</feature>
<organism evidence="2 3">
    <name type="scientific">Melipona bicolor</name>
    <dbReference type="NCBI Taxonomy" id="60889"/>
    <lineage>
        <taxon>Eukaryota</taxon>
        <taxon>Metazoa</taxon>
        <taxon>Ecdysozoa</taxon>
        <taxon>Arthropoda</taxon>
        <taxon>Hexapoda</taxon>
        <taxon>Insecta</taxon>
        <taxon>Pterygota</taxon>
        <taxon>Neoptera</taxon>
        <taxon>Endopterygota</taxon>
        <taxon>Hymenoptera</taxon>
        <taxon>Apocrita</taxon>
        <taxon>Aculeata</taxon>
        <taxon>Apoidea</taxon>
        <taxon>Anthophila</taxon>
        <taxon>Apidae</taxon>
        <taxon>Melipona</taxon>
    </lineage>
</organism>
<evidence type="ECO:0000313" key="2">
    <source>
        <dbReference type="EMBL" id="KAK1129998.1"/>
    </source>
</evidence>
<sequence length="118" mass="13323">MTQLNNRASNLTDKIIPNSTSEKEQFPLQRKRTLKKRGITLPISISRQISSFVATEPPRIQQPFAHGRIAKCYISARYVHMCVLNVGNDPIPAISGGRRPKTEDQCPSRDVKQQKRAP</sequence>
<name>A0AA40G2R9_9HYME</name>
<protein>
    <submittedName>
        <fullName evidence="2">Uncharacterized protein</fullName>
    </submittedName>
</protein>
<dbReference type="Proteomes" id="UP001177670">
    <property type="component" value="Unassembled WGS sequence"/>
</dbReference>
<dbReference type="EMBL" id="JAHYIQ010000008">
    <property type="protein sequence ID" value="KAK1129998.1"/>
    <property type="molecule type" value="Genomic_DNA"/>
</dbReference>
<comment type="caution">
    <text evidence="2">The sequence shown here is derived from an EMBL/GenBank/DDBJ whole genome shotgun (WGS) entry which is preliminary data.</text>
</comment>
<proteinExistence type="predicted"/>
<evidence type="ECO:0000313" key="3">
    <source>
        <dbReference type="Proteomes" id="UP001177670"/>
    </source>
</evidence>
<keyword evidence="3" id="KW-1185">Reference proteome</keyword>